<dbReference type="AlphaFoldDB" id="A0A6P6EK31"/>
<evidence type="ECO:0000313" key="4">
    <source>
        <dbReference type="Proteomes" id="UP000515203"/>
    </source>
</evidence>
<evidence type="ECO:0000313" key="6">
    <source>
        <dbReference type="RefSeq" id="XP_023572677.1"/>
    </source>
</evidence>
<dbReference type="GeneID" id="101576629"/>
<sequence>MDRMTRYPIFSDPHSAHVTGLALDGDARYRIELVGVGPEDNGWVWDKPQSLPTDWEAEVDRTKTQVFHSKHAVLGHPVKDREEEVKVYLLHTSHGLPRQSQDLERERWAVIQGQAVRKGSTVATLRGTTDHQDPGPPGHHQSSPLEEEGMIDREQIDFLAARQRFLRLEQASTNEASYSQSPRARGSPARAQLGFIQASKASKEPQLANGYVVPATAQDKDKVVMVEKRAHGFFAGPSIQATDSSGSWSPATNNSSSRSQAAKDSYSFQFQDADGPSFKSQTTDVSHLWSQPMEDLTSWSPELPKETPIEREIRLAQEREADLREQRGLGREAGHQELVEILTRPVLNKVSLTEAPRRDRGRPSLYVQRDMVQETQRAESHRRMGLQASGPSTPDWVSEDPQPALEEKLSSDSILSSMPDARAADRAPEPRKVNRIPLDAYQPYLGGGIPQPEFSQFWGYCKPNGPRTAEAKPSGSPKSAGIQRLLSESSGKPVSTKSPGGHPEATGIVVTREHFRLRPLQFRVPEVQRQAETPHVWGWEEAGGPSLKLKRSQSSDLLEREVEDVLRREREVEEQRRNAFFPEVFSPTPEDEDCERGSRSSSRASGITGSYSVSESPLFTPVHLHSGLVWTAESPIDDASGHRMKGQWYAGINPSDGINSEILGATRVTRHKNAMARRWEAGIYNSEDED</sequence>
<protein>
    <submittedName>
        <fullName evidence="5 6">Mitotic interactor and substrate of PLK1</fullName>
    </submittedName>
</protein>
<dbReference type="PANTHER" id="PTHR18839:SF3">
    <property type="entry name" value="MITOTIC INTERACTOR AND SUBSTRATE OF PLK1"/>
    <property type="match status" value="1"/>
</dbReference>
<feature type="compositionally biased region" description="Polar residues" evidence="2">
    <location>
        <begin position="239"/>
        <end position="265"/>
    </location>
</feature>
<gene>
    <name evidence="5 6" type="primary">Misp</name>
</gene>
<dbReference type="Pfam" id="PF15304">
    <property type="entry name" value="AKAP2_C"/>
    <property type="match status" value="1"/>
</dbReference>
<name>A0A6P6EK31_OCTDE</name>
<proteinExistence type="predicted"/>
<evidence type="ECO:0000256" key="1">
    <source>
        <dbReference type="ARBA" id="ARBA00023054"/>
    </source>
</evidence>
<organism evidence="4 5">
    <name type="scientific">Octodon degus</name>
    <name type="common">Degu</name>
    <name type="synonym">Sciurus degus</name>
    <dbReference type="NCBI Taxonomy" id="10160"/>
    <lineage>
        <taxon>Eukaryota</taxon>
        <taxon>Metazoa</taxon>
        <taxon>Chordata</taxon>
        <taxon>Craniata</taxon>
        <taxon>Vertebrata</taxon>
        <taxon>Euteleostomi</taxon>
        <taxon>Mammalia</taxon>
        <taxon>Eutheria</taxon>
        <taxon>Euarchontoglires</taxon>
        <taxon>Glires</taxon>
        <taxon>Rodentia</taxon>
        <taxon>Hystricomorpha</taxon>
        <taxon>Octodontidae</taxon>
        <taxon>Octodon</taxon>
    </lineage>
</organism>
<dbReference type="CTD" id="126353"/>
<feature type="region of interest" description="Disordered" evidence="2">
    <location>
        <begin position="126"/>
        <end position="145"/>
    </location>
</feature>
<feature type="domain" description="A-kinase anchor protein 2 C-terminal" evidence="3">
    <location>
        <begin position="341"/>
        <end position="684"/>
    </location>
</feature>
<accession>A0A6P6EK31</accession>
<feature type="region of interest" description="Disordered" evidence="2">
    <location>
        <begin position="584"/>
        <end position="610"/>
    </location>
</feature>
<dbReference type="PANTHER" id="PTHR18839">
    <property type="entry name" value="MITOTIC INTERACTOR AND SUBSTRATE OF PLK1 MISP FAMILY MEMBER"/>
    <property type="match status" value="1"/>
</dbReference>
<feature type="compositionally biased region" description="Low complexity" evidence="2">
    <location>
        <begin position="599"/>
        <end position="610"/>
    </location>
</feature>
<feature type="region of interest" description="Disordered" evidence="2">
    <location>
        <begin position="353"/>
        <end position="431"/>
    </location>
</feature>
<dbReference type="InterPro" id="IPR042779">
    <property type="entry name" value="MISP/MISP3-like"/>
</dbReference>
<keyword evidence="1" id="KW-0175">Coiled coil</keyword>
<dbReference type="RefSeq" id="XP_023572677.1">
    <property type="nucleotide sequence ID" value="XM_023716909.1"/>
</dbReference>
<evidence type="ECO:0000259" key="3">
    <source>
        <dbReference type="Pfam" id="PF15304"/>
    </source>
</evidence>
<reference evidence="5 6" key="1">
    <citation type="submission" date="2025-04" db="UniProtKB">
        <authorList>
            <consortium name="RefSeq"/>
        </authorList>
    </citation>
    <scope>IDENTIFICATION</scope>
</reference>
<dbReference type="OrthoDB" id="9449914at2759"/>
<dbReference type="RefSeq" id="XP_023572676.1">
    <property type="nucleotide sequence ID" value="XM_023716908.1"/>
</dbReference>
<feature type="compositionally biased region" description="Basic and acidic residues" evidence="2">
    <location>
        <begin position="422"/>
        <end position="431"/>
    </location>
</feature>
<dbReference type="Proteomes" id="UP000515203">
    <property type="component" value="Unplaced"/>
</dbReference>
<evidence type="ECO:0000256" key="2">
    <source>
        <dbReference type="SAM" id="MobiDB-lite"/>
    </source>
</evidence>
<evidence type="ECO:0000313" key="5">
    <source>
        <dbReference type="RefSeq" id="XP_023572676.1"/>
    </source>
</evidence>
<keyword evidence="4" id="KW-1185">Reference proteome</keyword>
<dbReference type="InterPro" id="IPR029304">
    <property type="entry name" value="AKAP2_C"/>
</dbReference>
<feature type="region of interest" description="Disordered" evidence="2">
    <location>
        <begin position="236"/>
        <end position="265"/>
    </location>
</feature>